<name>A0ABT8VSX2_9FLAO</name>
<accession>A0ABT8VSX2</accession>
<proteinExistence type="predicted"/>
<dbReference type="EMBL" id="JAUMIT010000004">
    <property type="protein sequence ID" value="MDO3695074.1"/>
    <property type="molecule type" value="Genomic_DNA"/>
</dbReference>
<evidence type="ECO:0000313" key="1">
    <source>
        <dbReference type="EMBL" id="MDO3695074.1"/>
    </source>
</evidence>
<keyword evidence="2" id="KW-1185">Reference proteome</keyword>
<comment type="caution">
    <text evidence="1">The sequence shown here is derived from an EMBL/GenBank/DDBJ whole genome shotgun (WGS) entry which is preliminary data.</text>
</comment>
<evidence type="ECO:0000313" key="2">
    <source>
        <dbReference type="Proteomes" id="UP001168642"/>
    </source>
</evidence>
<dbReference type="Proteomes" id="UP001168642">
    <property type="component" value="Unassembled WGS sequence"/>
</dbReference>
<protein>
    <submittedName>
        <fullName evidence="1">Uncharacterized protein</fullName>
    </submittedName>
</protein>
<dbReference type="RefSeq" id="WP_302884333.1">
    <property type="nucleotide sequence ID" value="NZ_JAUMIT010000004.1"/>
</dbReference>
<sequence>MKKKFHHKIWILPFPNSNAELPIATFKVPHNNLSSSKKKNNIIFNT</sequence>
<reference evidence="1" key="1">
    <citation type="submission" date="2023-07" db="EMBL/GenBank/DDBJ databases">
        <title>Wenyingzhuangia sp. chi5 genome sequencing and assembly.</title>
        <authorList>
            <person name="Park S."/>
        </authorList>
    </citation>
    <scope>NUCLEOTIDE SEQUENCE</scope>
    <source>
        <strain evidence="1">Chi5</strain>
    </source>
</reference>
<gene>
    <name evidence="1" type="ORF">QVZ41_09485</name>
</gene>
<organism evidence="1 2">
    <name type="scientific">Wenyingzhuangia gilva</name>
    <dbReference type="NCBI Taxonomy" id="3057677"/>
    <lineage>
        <taxon>Bacteria</taxon>
        <taxon>Pseudomonadati</taxon>
        <taxon>Bacteroidota</taxon>
        <taxon>Flavobacteriia</taxon>
        <taxon>Flavobacteriales</taxon>
        <taxon>Flavobacteriaceae</taxon>
        <taxon>Wenyingzhuangia</taxon>
    </lineage>
</organism>